<proteinExistence type="predicted"/>
<evidence type="ECO:0000313" key="2">
    <source>
        <dbReference type="Proteomes" id="UP001596292"/>
    </source>
</evidence>
<evidence type="ECO:0008006" key="3">
    <source>
        <dbReference type="Google" id="ProtNLM"/>
    </source>
</evidence>
<protein>
    <recommendedName>
        <fullName evidence="3">Phage tail collar domain-containing protein</fullName>
    </recommendedName>
</protein>
<accession>A0ABW2BJF6</accession>
<organism evidence="1 2">
    <name type="scientific">Methylobacterium komagatae</name>
    <dbReference type="NCBI Taxonomy" id="374425"/>
    <lineage>
        <taxon>Bacteria</taxon>
        <taxon>Pseudomonadati</taxon>
        <taxon>Pseudomonadota</taxon>
        <taxon>Alphaproteobacteria</taxon>
        <taxon>Hyphomicrobiales</taxon>
        <taxon>Methylobacteriaceae</taxon>
        <taxon>Methylobacterium</taxon>
    </lineage>
</organism>
<name>A0ABW2BJF6_9HYPH</name>
<dbReference type="Proteomes" id="UP001596292">
    <property type="component" value="Unassembled WGS sequence"/>
</dbReference>
<dbReference type="EMBL" id="JBHSWN010000001">
    <property type="protein sequence ID" value="MFC6790563.1"/>
    <property type="molecule type" value="Genomic_DNA"/>
</dbReference>
<reference evidence="2" key="1">
    <citation type="journal article" date="2019" name="Int. J. Syst. Evol. Microbiol.">
        <title>The Global Catalogue of Microorganisms (GCM) 10K type strain sequencing project: providing services to taxonomists for standard genome sequencing and annotation.</title>
        <authorList>
            <consortium name="The Broad Institute Genomics Platform"/>
            <consortium name="The Broad Institute Genome Sequencing Center for Infectious Disease"/>
            <person name="Wu L."/>
            <person name="Ma J."/>
        </authorList>
    </citation>
    <scope>NUCLEOTIDE SEQUENCE [LARGE SCALE GENOMIC DNA]</scope>
    <source>
        <strain evidence="2">CCUG 48316</strain>
    </source>
</reference>
<dbReference type="RefSeq" id="WP_378970481.1">
    <property type="nucleotide sequence ID" value="NZ_JBHSWN010000001.1"/>
</dbReference>
<keyword evidence="2" id="KW-1185">Reference proteome</keyword>
<comment type="caution">
    <text evidence="1">The sequence shown here is derived from an EMBL/GenBank/DDBJ whole genome shotgun (WGS) entry which is preliminary data.</text>
</comment>
<sequence length="268" mass="26831">MDAAILPGWVRMNGRTIGAQGSGATEFADASAAALFTFLWTTFAEGIVSVVGGRGTSAAADFSAGKQITIPTMQGLTAAGLDDMGSSPAGRMQTITNLALTAGSTTAQVADASRLVAGMQVTATGVSLGTIILDITGTTIILSQAAAAGSTGTVSGRFSLIGDAQNPGQMGGDTITGLSVDQLPPVTPSGTIDNVQPHTHGVKHNINQAYGNGGQQAVITVGSLPANSTGQTDEAGGQTLGFHGNQFGAGQAHPNLQPTRLGTFYMKV</sequence>
<gene>
    <name evidence="1" type="ORF">ACFQE0_13700</name>
</gene>
<evidence type="ECO:0000313" key="1">
    <source>
        <dbReference type="EMBL" id="MFC6790563.1"/>
    </source>
</evidence>